<dbReference type="EMBL" id="QGKS01000187">
    <property type="protein sequence ID" value="PWR15337.1"/>
    <property type="molecule type" value="Genomic_DNA"/>
</dbReference>
<protein>
    <recommendedName>
        <fullName evidence="4">GntR C-terminal domain-containing protein</fullName>
    </recommendedName>
</protein>
<dbReference type="GO" id="GO:0003677">
    <property type="term" value="F:DNA binding"/>
    <property type="evidence" value="ECO:0007669"/>
    <property type="project" value="UniProtKB-KW"/>
</dbReference>
<name>A0A317DL37_9ACTN</name>
<evidence type="ECO:0000313" key="6">
    <source>
        <dbReference type="Proteomes" id="UP000246050"/>
    </source>
</evidence>
<dbReference type="Gene3D" id="1.20.120.530">
    <property type="entry name" value="GntR ligand-binding domain-like"/>
    <property type="match status" value="1"/>
</dbReference>
<feature type="domain" description="GntR C-terminal" evidence="4">
    <location>
        <begin position="3"/>
        <end position="78"/>
    </location>
</feature>
<evidence type="ECO:0000256" key="1">
    <source>
        <dbReference type="ARBA" id="ARBA00023015"/>
    </source>
</evidence>
<dbReference type="InterPro" id="IPR011711">
    <property type="entry name" value="GntR_C"/>
</dbReference>
<evidence type="ECO:0000259" key="4">
    <source>
        <dbReference type="Pfam" id="PF07729"/>
    </source>
</evidence>
<proteinExistence type="predicted"/>
<evidence type="ECO:0000256" key="2">
    <source>
        <dbReference type="ARBA" id="ARBA00023125"/>
    </source>
</evidence>
<keyword evidence="3" id="KW-0804">Transcription</keyword>
<comment type="caution">
    <text evidence="5">The sequence shown here is derived from an EMBL/GenBank/DDBJ whole genome shotgun (WGS) entry which is preliminary data.</text>
</comment>
<evidence type="ECO:0000256" key="3">
    <source>
        <dbReference type="ARBA" id="ARBA00023163"/>
    </source>
</evidence>
<reference evidence="5 6" key="1">
    <citation type="submission" date="2018-05" db="EMBL/GenBank/DDBJ databases">
        <title>Micromonosporas from Atacama Desert.</title>
        <authorList>
            <person name="Carro L."/>
            <person name="Golinska P."/>
            <person name="Klenk H.-P."/>
            <person name="Goodfellow M."/>
        </authorList>
    </citation>
    <scope>NUCLEOTIDE SEQUENCE [LARGE SCALE GENOMIC DNA]</scope>
    <source>
        <strain evidence="5 6">4G51</strain>
    </source>
</reference>
<keyword evidence="2" id="KW-0238">DNA-binding</keyword>
<dbReference type="Proteomes" id="UP000246050">
    <property type="component" value="Unassembled WGS sequence"/>
</dbReference>
<evidence type="ECO:0000313" key="5">
    <source>
        <dbReference type="EMBL" id="PWR15337.1"/>
    </source>
</evidence>
<dbReference type="AlphaFoldDB" id="A0A317DL37"/>
<dbReference type="InterPro" id="IPR008920">
    <property type="entry name" value="TF_FadR/GntR_C"/>
</dbReference>
<accession>A0A317DL37</accession>
<sequence>MDQVASLNTAFHVTVAQAAGNAYLELVAAPVLQRAQWVFLRTAAKRAPHSWREHAAVLEAITSGDEDAAEAAARSHVAAAQESFLAAIAKLRTGTEH</sequence>
<organism evidence="5 6">
    <name type="scientific">Micromonospora sicca</name>
    <dbReference type="NCBI Taxonomy" id="2202420"/>
    <lineage>
        <taxon>Bacteria</taxon>
        <taxon>Bacillati</taxon>
        <taxon>Actinomycetota</taxon>
        <taxon>Actinomycetes</taxon>
        <taxon>Micromonosporales</taxon>
        <taxon>Micromonosporaceae</taxon>
        <taxon>Micromonospora</taxon>
    </lineage>
</organism>
<dbReference type="SUPFAM" id="SSF48008">
    <property type="entry name" value="GntR ligand-binding domain-like"/>
    <property type="match status" value="1"/>
</dbReference>
<gene>
    <name evidence="5" type="ORF">DKT69_11305</name>
</gene>
<dbReference type="Pfam" id="PF07729">
    <property type="entry name" value="FCD"/>
    <property type="match status" value="1"/>
</dbReference>
<keyword evidence="1" id="KW-0805">Transcription regulation</keyword>